<keyword evidence="11" id="KW-0046">Antibiotic resistance</keyword>
<keyword evidence="6" id="KW-0479">Metal-binding</keyword>
<keyword evidence="7" id="KW-0732">Signal</keyword>
<evidence type="ECO:0000256" key="3">
    <source>
        <dbReference type="ARBA" id="ARBA00004418"/>
    </source>
</evidence>
<dbReference type="OrthoDB" id="11380at2"/>
<dbReference type="GO" id="GO:0008800">
    <property type="term" value="F:beta-lactamase activity"/>
    <property type="evidence" value="ECO:0007669"/>
    <property type="project" value="UniProtKB-EC"/>
</dbReference>
<dbReference type="InterPro" id="IPR036866">
    <property type="entry name" value="RibonucZ/Hydroxyglut_hydro"/>
</dbReference>
<keyword evidence="9 13" id="KW-0378">Hydrolase</keyword>
<sequence>MALKLNRIGDNVYCIDAAVNMGLITGDGGEALLVDAGIDDSVSRKVKRIIEENGFKLKGIIITHAHADHCGGAPHLVKTTGARVFSNAYEKTVLEFPIWEPVYLFSGAYPPAPLRNKFLLAPGVKVDGVLEAGVQTPEGFEVEILDLSGHTPGQIGVAAGGVLFCADSVIAPGYIEKHGVPLNADIKKALKTLDLLEERSEGFFVPSHGDPVENIRPVVSANRKRILETVEYVMESLREPRTAEEVLAGVCDRFGIVMGNMTQYYLMNLTVMAYIGYLLDEGEITNFYESGRQFFRVKTA</sequence>
<dbReference type="Proteomes" id="UP000322294">
    <property type="component" value="Unassembled WGS sequence"/>
</dbReference>
<comment type="caution">
    <text evidence="13">The sequence shown here is derived from an EMBL/GenBank/DDBJ whole genome shotgun (WGS) entry which is preliminary data.</text>
</comment>
<comment type="catalytic activity">
    <reaction evidence="1">
        <text>a beta-lactam + H2O = a substituted beta-amino acid</text>
        <dbReference type="Rhea" id="RHEA:20401"/>
        <dbReference type="ChEBI" id="CHEBI:15377"/>
        <dbReference type="ChEBI" id="CHEBI:35627"/>
        <dbReference type="ChEBI" id="CHEBI:140347"/>
        <dbReference type="EC" id="3.5.2.6"/>
    </reaction>
</comment>
<accession>A0A5S5AV49</accession>
<comment type="cofactor">
    <cofactor evidence="2">
        <name>Zn(2+)</name>
        <dbReference type="ChEBI" id="CHEBI:29105"/>
    </cofactor>
</comment>
<dbReference type="GO" id="GO:0042597">
    <property type="term" value="C:periplasmic space"/>
    <property type="evidence" value="ECO:0007669"/>
    <property type="project" value="UniProtKB-SubCell"/>
</dbReference>
<dbReference type="InterPro" id="IPR001018">
    <property type="entry name" value="Beta-lactamase_class-B_CS"/>
</dbReference>
<evidence type="ECO:0000259" key="12">
    <source>
        <dbReference type="SMART" id="SM00849"/>
    </source>
</evidence>
<gene>
    <name evidence="13" type="ORF">LZ11_01208</name>
</gene>
<evidence type="ECO:0000256" key="8">
    <source>
        <dbReference type="ARBA" id="ARBA00022764"/>
    </source>
</evidence>
<dbReference type="AlphaFoldDB" id="A0A5S5AV49"/>
<dbReference type="Pfam" id="PF00753">
    <property type="entry name" value="Lactamase_B"/>
    <property type="match status" value="1"/>
</dbReference>
<organism evidence="13 14">
    <name type="scientific">Thermosediminibacter litoriperuensis</name>
    <dbReference type="NCBI Taxonomy" id="291989"/>
    <lineage>
        <taxon>Bacteria</taxon>
        <taxon>Bacillati</taxon>
        <taxon>Bacillota</taxon>
        <taxon>Clostridia</taxon>
        <taxon>Thermosediminibacterales</taxon>
        <taxon>Thermosediminibacteraceae</taxon>
        <taxon>Thermosediminibacter</taxon>
    </lineage>
</organism>
<evidence type="ECO:0000313" key="14">
    <source>
        <dbReference type="Proteomes" id="UP000322294"/>
    </source>
</evidence>
<proteinExistence type="inferred from homology"/>
<dbReference type="EC" id="3.5.2.6" evidence="5"/>
<dbReference type="SMART" id="SM00849">
    <property type="entry name" value="Lactamase_B"/>
    <property type="match status" value="1"/>
</dbReference>
<keyword evidence="14" id="KW-1185">Reference proteome</keyword>
<evidence type="ECO:0000313" key="13">
    <source>
        <dbReference type="EMBL" id="TYP55493.1"/>
    </source>
</evidence>
<dbReference type="GO" id="GO:0046677">
    <property type="term" value="P:response to antibiotic"/>
    <property type="evidence" value="ECO:0007669"/>
    <property type="project" value="UniProtKB-KW"/>
</dbReference>
<dbReference type="CDD" id="cd07743">
    <property type="entry name" value="metallo-hydrolase-like_MBL-fold"/>
    <property type="match status" value="1"/>
</dbReference>
<comment type="subcellular location">
    <subcellularLocation>
        <location evidence="3">Periplasm</location>
    </subcellularLocation>
</comment>
<comment type="similarity">
    <text evidence="4">Belongs to the metallo-beta-lactamase superfamily. Class-B beta-lactamase family.</text>
</comment>
<evidence type="ECO:0000256" key="5">
    <source>
        <dbReference type="ARBA" id="ARBA00012865"/>
    </source>
</evidence>
<evidence type="ECO:0000256" key="4">
    <source>
        <dbReference type="ARBA" id="ARBA00005250"/>
    </source>
</evidence>
<dbReference type="InterPro" id="IPR001279">
    <property type="entry name" value="Metallo-B-lactamas"/>
</dbReference>
<keyword evidence="8" id="KW-0574">Periplasm</keyword>
<protein>
    <recommendedName>
        <fullName evidence="5">beta-lactamase</fullName>
        <ecNumber evidence="5">3.5.2.6</ecNumber>
    </recommendedName>
</protein>
<keyword evidence="10" id="KW-0862">Zinc</keyword>
<evidence type="ECO:0000256" key="6">
    <source>
        <dbReference type="ARBA" id="ARBA00022723"/>
    </source>
</evidence>
<evidence type="ECO:0000256" key="2">
    <source>
        <dbReference type="ARBA" id="ARBA00001947"/>
    </source>
</evidence>
<evidence type="ECO:0000256" key="7">
    <source>
        <dbReference type="ARBA" id="ARBA00022729"/>
    </source>
</evidence>
<dbReference type="PROSITE" id="PS00743">
    <property type="entry name" value="BETA_LACTAMASE_B_1"/>
    <property type="match status" value="1"/>
</dbReference>
<evidence type="ECO:0000256" key="11">
    <source>
        <dbReference type="ARBA" id="ARBA00023251"/>
    </source>
</evidence>
<name>A0A5S5AV49_9FIRM</name>
<dbReference type="SUPFAM" id="SSF56281">
    <property type="entry name" value="Metallo-hydrolase/oxidoreductase"/>
    <property type="match status" value="1"/>
</dbReference>
<dbReference type="InterPro" id="IPR050855">
    <property type="entry name" value="NDM-1-like"/>
</dbReference>
<dbReference type="PANTHER" id="PTHR42951">
    <property type="entry name" value="METALLO-BETA-LACTAMASE DOMAIN-CONTAINING"/>
    <property type="match status" value="1"/>
</dbReference>
<reference evidence="13 14" key="1">
    <citation type="submission" date="2019-07" db="EMBL/GenBank/DDBJ databases">
        <title>Genomic Encyclopedia of Type Strains, Phase I: the one thousand microbial genomes (KMG-I) project.</title>
        <authorList>
            <person name="Kyrpides N."/>
        </authorList>
    </citation>
    <scope>NUCLEOTIDE SEQUENCE [LARGE SCALE GENOMIC DNA]</scope>
    <source>
        <strain evidence="13 14">DSM 16647</strain>
    </source>
</reference>
<evidence type="ECO:0000256" key="10">
    <source>
        <dbReference type="ARBA" id="ARBA00022833"/>
    </source>
</evidence>
<dbReference type="PANTHER" id="PTHR42951:SF14">
    <property type="entry name" value="METALLO-BETA-LACTAMASE SUPERFAMILY PROTEIN"/>
    <property type="match status" value="1"/>
</dbReference>
<dbReference type="EMBL" id="VNHO01000010">
    <property type="protein sequence ID" value="TYP55493.1"/>
    <property type="molecule type" value="Genomic_DNA"/>
</dbReference>
<dbReference type="GO" id="GO:0008270">
    <property type="term" value="F:zinc ion binding"/>
    <property type="evidence" value="ECO:0007669"/>
    <property type="project" value="InterPro"/>
</dbReference>
<evidence type="ECO:0000256" key="9">
    <source>
        <dbReference type="ARBA" id="ARBA00022801"/>
    </source>
</evidence>
<dbReference type="GO" id="GO:0017001">
    <property type="term" value="P:antibiotic catabolic process"/>
    <property type="evidence" value="ECO:0007669"/>
    <property type="project" value="InterPro"/>
</dbReference>
<dbReference type="Gene3D" id="3.60.15.10">
    <property type="entry name" value="Ribonuclease Z/Hydroxyacylglutathione hydrolase-like"/>
    <property type="match status" value="1"/>
</dbReference>
<feature type="domain" description="Metallo-beta-lactamase" evidence="12">
    <location>
        <begin position="18"/>
        <end position="208"/>
    </location>
</feature>
<evidence type="ECO:0000256" key="1">
    <source>
        <dbReference type="ARBA" id="ARBA00001526"/>
    </source>
</evidence>